<dbReference type="Proteomes" id="UP000523955">
    <property type="component" value="Unassembled WGS sequence"/>
</dbReference>
<dbReference type="CDD" id="cd00085">
    <property type="entry name" value="HNHc"/>
    <property type="match status" value="1"/>
</dbReference>
<proteinExistence type="predicted"/>
<reference evidence="2 3" key="1">
    <citation type="submission" date="2020-08" db="EMBL/GenBank/DDBJ databases">
        <authorList>
            <person name="Seo M.-J."/>
        </authorList>
    </citation>
    <scope>NUCLEOTIDE SEQUENCE [LARGE SCALE GENOMIC DNA]</scope>
    <source>
        <strain evidence="2 3">KIGAM211</strain>
    </source>
</reference>
<protein>
    <submittedName>
        <fullName evidence="2">DUF222 domain-containing protein</fullName>
    </submittedName>
</protein>
<evidence type="ECO:0000313" key="3">
    <source>
        <dbReference type="Proteomes" id="UP000523955"/>
    </source>
</evidence>
<name>A0A7X0RD91_9ACTN</name>
<comment type="caution">
    <text evidence="2">The sequence shown here is derived from an EMBL/GenBank/DDBJ whole genome shotgun (WGS) entry which is preliminary data.</text>
</comment>
<dbReference type="EMBL" id="JACKXE010000001">
    <property type="protein sequence ID" value="MBB6626131.1"/>
    <property type="molecule type" value="Genomic_DNA"/>
</dbReference>
<dbReference type="Gene3D" id="1.10.30.50">
    <property type="match status" value="1"/>
</dbReference>
<dbReference type="InterPro" id="IPR003615">
    <property type="entry name" value="HNH_nuc"/>
</dbReference>
<dbReference type="InterPro" id="IPR003870">
    <property type="entry name" value="DUF222"/>
</dbReference>
<gene>
    <name evidence="2" type="ORF">H5V45_02245</name>
</gene>
<evidence type="ECO:0000259" key="1">
    <source>
        <dbReference type="SMART" id="SM00507"/>
    </source>
</evidence>
<accession>A0A7X0RD91</accession>
<dbReference type="AlphaFoldDB" id="A0A7X0RD91"/>
<feature type="domain" description="HNH nuclease" evidence="1">
    <location>
        <begin position="328"/>
        <end position="379"/>
    </location>
</feature>
<evidence type="ECO:0000313" key="2">
    <source>
        <dbReference type="EMBL" id="MBB6626131.1"/>
    </source>
</evidence>
<organism evidence="2 3">
    <name type="scientific">Nocardioides luti</name>
    <dbReference type="NCBI Taxonomy" id="2761101"/>
    <lineage>
        <taxon>Bacteria</taxon>
        <taxon>Bacillati</taxon>
        <taxon>Actinomycetota</taxon>
        <taxon>Actinomycetes</taxon>
        <taxon>Propionibacteriales</taxon>
        <taxon>Nocardioidaceae</taxon>
        <taxon>Nocardioides</taxon>
    </lineage>
</organism>
<sequence>MFDASKGGSRTLVHELTRLPEAASDAERIDRIRAMEEAKNALCAAQAREAAALDASVRAEREQAGVRADKRGVGIGAQVGLARRESPHRGAILLGLGKILATEMPWTRRAMEAGVLSEYRATLLVRETAQLTLEDRQTIDREVAGDLTRLEQLGDRELVAEVQRRAYQLDADSVLRRARRAESDRTVTIRPAPDAMVYLTSLLPMAAGVSAYAALTKQADSLRAAGDARSRGQAMADTVVERLTGRASTAPVPVSVGLVMTDRTLLAGDDEPAELLGHGVVPAGWARDLVTSAAGAGAGAAWFRRLYTAPTTGRLLALDALSRTFPQGLSRWIALRDRATCRTPWCSAPARHADHVVRAADGGPTSAANGQGLCVACNLAKEGLGWTARPRPGPRHTVEIVTPTGHTYRSTAPPMPGTRPRIRVDRAFSEVELELAA</sequence>
<dbReference type="Pfam" id="PF02720">
    <property type="entry name" value="DUF222"/>
    <property type="match status" value="1"/>
</dbReference>
<dbReference type="SMART" id="SM00507">
    <property type="entry name" value="HNHc"/>
    <property type="match status" value="1"/>
</dbReference>
<keyword evidence="3" id="KW-1185">Reference proteome</keyword>
<dbReference type="RefSeq" id="WP_185251437.1">
    <property type="nucleotide sequence ID" value="NZ_JACKXE010000001.1"/>
</dbReference>